<dbReference type="EMBL" id="JBHSSC010000036">
    <property type="protein sequence ID" value="MFC6181293.1"/>
    <property type="molecule type" value="Genomic_DNA"/>
</dbReference>
<keyword evidence="2" id="KW-1185">Reference proteome</keyword>
<evidence type="ECO:0000313" key="2">
    <source>
        <dbReference type="Proteomes" id="UP001596282"/>
    </source>
</evidence>
<organism evidence="1 2">
    <name type="scientific">Lactiplantibacillus daowaiensis</name>
    <dbReference type="NCBI Taxonomy" id="2559918"/>
    <lineage>
        <taxon>Bacteria</taxon>
        <taxon>Bacillati</taxon>
        <taxon>Bacillota</taxon>
        <taxon>Bacilli</taxon>
        <taxon>Lactobacillales</taxon>
        <taxon>Lactobacillaceae</taxon>
        <taxon>Lactiplantibacillus</taxon>
    </lineage>
</organism>
<dbReference type="Proteomes" id="UP001596282">
    <property type="component" value="Unassembled WGS sequence"/>
</dbReference>
<dbReference type="RefSeq" id="WP_137629115.1">
    <property type="nucleotide sequence ID" value="NZ_BJDJ01000017.1"/>
</dbReference>
<gene>
    <name evidence="1" type="ORF">ACFP5Y_08680</name>
</gene>
<proteinExistence type="predicted"/>
<comment type="caution">
    <text evidence="1">The sequence shown here is derived from an EMBL/GenBank/DDBJ whole genome shotgun (WGS) entry which is preliminary data.</text>
</comment>
<accession>A0ABW1S0I0</accession>
<sequence>MTQIVPALPIARVRYERWYQLGLSAVLAASTALTADHVASLTSCFPRFTVFCTVQHGDQQAAAIKQAAATLAVVPNEVDISQQQIALTFGLNWLQAGRPVWQPSAGAIFRLYDGLLTNLLKSAFQPVTKIMVTITDLAQVTTAPTTSPIRIWPNFKQYGVNLAAGGLMSVVQAPALQWQTGQNGTMVAQGYADDEEEELLDQPACTQLKKAIIIPFPK</sequence>
<reference evidence="2" key="1">
    <citation type="journal article" date="2019" name="Int. J. Syst. Evol. Microbiol.">
        <title>The Global Catalogue of Microorganisms (GCM) 10K type strain sequencing project: providing services to taxonomists for standard genome sequencing and annotation.</title>
        <authorList>
            <consortium name="The Broad Institute Genomics Platform"/>
            <consortium name="The Broad Institute Genome Sequencing Center for Infectious Disease"/>
            <person name="Wu L."/>
            <person name="Ma J."/>
        </authorList>
    </citation>
    <scope>NUCLEOTIDE SEQUENCE [LARGE SCALE GENOMIC DNA]</scope>
    <source>
        <strain evidence="2">CCM 8933</strain>
    </source>
</reference>
<name>A0ABW1S0I0_9LACO</name>
<evidence type="ECO:0000313" key="1">
    <source>
        <dbReference type="EMBL" id="MFC6181293.1"/>
    </source>
</evidence>
<protein>
    <submittedName>
        <fullName evidence="1">Uncharacterized protein</fullName>
    </submittedName>
</protein>